<organism evidence="2 3">
    <name type="scientific">Candidatus Woesebacteria bacterium GW2011_GWA1_40_43</name>
    <dbReference type="NCBI Taxonomy" id="1618553"/>
    <lineage>
        <taxon>Bacteria</taxon>
        <taxon>Candidatus Woeseibacteriota</taxon>
    </lineage>
</organism>
<feature type="compositionally biased region" description="Polar residues" evidence="1">
    <location>
        <begin position="50"/>
        <end position="66"/>
    </location>
</feature>
<reference evidence="2 3" key="1">
    <citation type="journal article" date="2015" name="Nature">
        <title>rRNA introns, odd ribosomes, and small enigmatic genomes across a large radiation of phyla.</title>
        <authorList>
            <person name="Brown C.T."/>
            <person name="Hug L.A."/>
            <person name="Thomas B.C."/>
            <person name="Sharon I."/>
            <person name="Castelle C.J."/>
            <person name="Singh A."/>
            <person name="Wilkins M.J."/>
            <person name="Williams K.H."/>
            <person name="Banfield J.F."/>
        </authorList>
    </citation>
    <scope>NUCLEOTIDE SEQUENCE [LARGE SCALE GENOMIC DNA]</scope>
</reference>
<evidence type="ECO:0000313" key="3">
    <source>
        <dbReference type="Proteomes" id="UP000034293"/>
    </source>
</evidence>
<evidence type="ECO:0000256" key="1">
    <source>
        <dbReference type="SAM" id="MobiDB-lite"/>
    </source>
</evidence>
<feature type="region of interest" description="Disordered" evidence="1">
    <location>
        <begin position="29"/>
        <end position="76"/>
    </location>
</feature>
<feature type="compositionally biased region" description="Basic and acidic residues" evidence="1">
    <location>
        <begin position="109"/>
        <end position="122"/>
    </location>
</feature>
<dbReference type="EMBL" id="LBZA01000028">
    <property type="protein sequence ID" value="KKR63267.1"/>
    <property type="molecule type" value="Genomic_DNA"/>
</dbReference>
<comment type="caution">
    <text evidence="2">The sequence shown here is derived from an EMBL/GenBank/DDBJ whole genome shotgun (WGS) entry which is preliminary data.</text>
</comment>
<feature type="region of interest" description="Disordered" evidence="1">
    <location>
        <begin position="98"/>
        <end position="128"/>
    </location>
</feature>
<proteinExistence type="predicted"/>
<dbReference type="AlphaFoldDB" id="A0A0G0VKI2"/>
<gene>
    <name evidence="2" type="ORF">UU02_C0028G0009</name>
</gene>
<name>A0A0G0VKI2_9BACT</name>
<protein>
    <submittedName>
        <fullName evidence="2">Uncharacterized protein</fullName>
    </submittedName>
</protein>
<sequence>MGTAKNTQQLAQDLAKQIAQEPLEILREAGKQVAGGEQDTKSQDIIQPPDIQSSESRPKTTHYQNELQDKAKSSRRMEALNQEIADIRKQDLFNDLQSRIPSRRFGAGQRHEAEKQQTRVEKPIPPSG</sequence>
<evidence type="ECO:0000313" key="2">
    <source>
        <dbReference type="EMBL" id="KKR63267.1"/>
    </source>
</evidence>
<accession>A0A0G0VKI2</accession>
<feature type="compositionally biased region" description="Basic and acidic residues" evidence="1">
    <location>
        <begin position="67"/>
        <end position="76"/>
    </location>
</feature>
<dbReference type="Proteomes" id="UP000034293">
    <property type="component" value="Unassembled WGS sequence"/>
</dbReference>